<gene>
    <name evidence="11" type="ORF">DNHGIG_24840</name>
</gene>
<dbReference type="Proteomes" id="UP001057291">
    <property type="component" value="Unassembled WGS sequence"/>
</dbReference>
<evidence type="ECO:0000259" key="9">
    <source>
        <dbReference type="Pfam" id="PF05504"/>
    </source>
</evidence>
<dbReference type="InterPro" id="IPR057336">
    <property type="entry name" value="GerAC_N"/>
</dbReference>
<evidence type="ECO:0000259" key="10">
    <source>
        <dbReference type="Pfam" id="PF25198"/>
    </source>
</evidence>
<organism evidence="11 12">
    <name type="scientific">Collibacillus ludicampi</name>
    <dbReference type="NCBI Taxonomy" id="2771369"/>
    <lineage>
        <taxon>Bacteria</taxon>
        <taxon>Bacillati</taxon>
        <taxon>Bacillota</taxon>
        <taxon>Bacilli</taxon>
        <taxon>Bacillales</taxon>
        <taxon>Alicyclobacillaceae</taxon>
        <taxon>Collibacillus</taxon>
    </lineage>
</organism>
<dbReference type="NCBIfam" id="TIGR02887">
    <property type="entry name" value="spore_ger_x_C"/>
    <property type="match status" value="1"/>
</dbReference>
<dbReference type="GO" id="GO:0016020">
    <property type="term" value="C:membrane"/>
    <property type="evidence" value="ECO:0007669"/>
    <property type="project" value="UniProtKB-SubCell"/>
</dbReference>
<dbReference type="Pfam" id="PF05504">
    <property type="entry name" value="Spore_GerAC"/>
    <property type="match status" value="1"/>
</dbReference>
<name>A0AAV4LGM6_9BACL</name>
<evidence type="ECO:0000256" key="8">
    <source>
        <dbReference type="SAM" id="MobiDB-lite"/>
    </source>
</evidence>
<proteinExistence type="inferred from homology"/>
<feature type="domain" description="Spore germination GerAC-like C-terminal" evidence="9">
    <location>
        <begin position="282"/>
        <end position="448"/>
    </location>
</feature>
<comment type="caution">
    <text evidence="11">The sequence shown here is derived from an EMBL/GenBank/DDBJ whole genome shotgun (WGS) entry which is preliminary data.</text>
</comment>
<feature type="region of interest" description="Disordered" evidence="8">
    <location>
        <begin position="219"/>
        <end position="269"/>
    </location>
</feature>
<evidence type="ECO:0000256" key="7">
    <source>
        <dbReference type="ARBA" id="ARBA00023288"/>
    </source>
</evidence>
<dbReference type="PANTHER" id="PTHR35789">
    <property type="entry name" value="SPORE GERMINATION PROTEIN B3"/>
    <property type="match status" value="1"/>
</dbReference>
<feature type="domain" description="Spore germination protein N-terminal" evidence="10">
    <location>
        <begin position="27"/>
        <end position="208"/>
    </location>
</feature>
<reference evidence="11" key="1">
    <citation type="journal article" date="2023" name="Int. J. Syst. Evol. Microbiol.">
        <title>Collibacillus ludicampi gen. nov., sp. nov., a new soil bacterium of the family Alicyclobacillaceae.</title>
        <authorList>
            <person name="Jojima T."/>
            <person name="Ioku Y."/>
            <person name="Fukuta Y."/>
            <person name="Shirasaka N."/>
            <person name="Matsumura Y."/>
            <person name="Mori M."/>
        </authorList>
    </citation>
    <scope>NUCLEOTIDE SEQUENCE</scope>
    <source>
        <strain evidence="11">TP075</strain>
    </source>
</reference>
<dbReference type="EMBL" id="BOQE01000001">
    <property type="protein sequence ID" value="GIM46935.1"/>
    <property type="molecule type" value="Genomic_DNA"/>
</dbReference>
<keyword evidence="3" id="KW-0309">Germination</keyword>
<keyword evidence="6" id="KW-0564">Palmitate</keyword>
<keyword evidence="12" id="KW-1185">Reference proteome</keyword>
<keyword evidence="4" id="KW-0732">Signal</keyword>
<dbReference type="GO" id="GO:0009847">
    <property type="term" value="P:spore germination"/>
    <property type="evidence" value="ECO:0007669"/>
    <property type="project" value="InterPro"/>
</dbReference>
<evidence type="ECO:0000256" key="6">
    <source>
        <dbReference type="ARBA" id="ARBA00023139"/>
    </source>
</evidence>
<dbReference type="InterPro" id="IPR008844">
    <property type="entry name" value="Spore_GerAC-like"/>
</dbReference>
<dbReference type="PANTHER" id="PTHR35789:SF1">
    <property type="entry name" value="SPORE GERMINATION PROTEIN B3"/>
    <property type="match status" value="1"/>
</dbReference>
<accession>A0AAV4LGM6</accession>
<dbReference type="Pfam" id="PF25198">
    <property type="entry name" value="Spore_GerAC_N"/>
    <property type="match status" value="1"/>
</dbReference>
<feature type="compositionally biased region" description="Basic and acidic residues" evidence="8">
    <location>
        <begin position="248"/>
        <end position="260"/>
    </location>
</feature>
<protein>
    <submittedName>
        <fullName evidence="11">Germination protein GerAC</fullName>
    </submittedName>
</protein>
<dbReference type="PROSITE" id="PS51257">
    <property type="entry name" value="PROKAR_LIPOPROTEIN"/>
    <property type="match status" value="1"/>
</dbReference>
<evidence type="ECO:0000256" key="2">
    <source>
        <dbReference type="ARBA" id="ARBA00007886"/>
    </source>
</evidence>
<dbReference type="AlphaFoldDB" id="A0AAV4LGM6"/>
<evidence type="ECO:0000256" key="3">
    <source>
        <dbReference type="ARBA" id="ARBA00022544"/>
    </source>
</evidence>
<evidence type="ECO:0000313" key="11">
    <source>
        <dbReference type="EMBL" id="GIM46935.1"/>
    </source>
</evidence>
<evidence type="ECO:0000256" key="1">
    <source>
        <dbReference type="ARBA" id="ARBA00004635"/>
    </source>
</evidence>
<dbReference type="Gene3D" id="3.30.300.210">
    <property type="entry name" value="Nutrient germinant receptor protein C, domain 3"/>
    <property type="match status" value="1"/>
</dbReference>
<sequence length="457" mass="50243">MRTKRGLLLNLLLILILLCPLLSGCYDRVELEEMAFVVSMGFDKGPGDTIDVTARVAVPRKLTGGGSGGGGGGAGGGEEVGGAKAITIRAHTVEEALNLLNTSVERRVSLIQLSIVVFGEDLARRGILPYIRPLVRSREFRRTIFVSVVKGKAKEAFDANKPILENTVTRYNEDVRQVGRHTGLSTTIMLHDFVTAVESVHEDPYTGVFAVNEDVKVQAEEEKKKNKSKGDGKGGDEGTEGETGGKGAKQESGEKIKIKGQDISFEPGQVKRQGGNPLEFIGMAVFQKDKLVTILDGIDTRMLLSLRGELNRTQAIFANPYSKNDYITVEIKQARPPQFEVIPLKEPLQIRIHLSLEGDLLGEMAGTDFTKEGKADLVEKIVADKVRARILSLLNTLYHKYQADPVGIVNHIRGQFLTMQDLKAYDWREKLKTADIDVDVNFKLRRVGVQLAPPISQ</sequence>
<keyword evidence="7" id="KW-0449">Lipoprotein</keyword>
<evidence type="ECO:0000256" key="5">
    <source>
        <dbReference type="ARBA" id="ARBA00023136"/>
    </source>
</evidence>
<feature type="compositionally biased region" description="Basic and acidic residues" evidence="8">
    <location>
        <begin position="219"/>
        <end position="236"/>
    </location>
</feature>
<dbReference type="RefSeq" id="WP_282199971.1">
    <property type="nucleotide sequence ID" value="NZ_BOQE01000001.1"/>
</dbReference>
<comment type="subcellular location">
    <subcellularLocation>
        <location evidence="1">Membrane</location>
        <topology evidence="1">Lipid-anchor</topology>
    </subcellularLocation>
</comment>
<dbReference type="InterPro" id="IPR038501">
    <property type="entry name" value="Spore_GerAC_C_sf"/>
</dbReference>
<evidence type="ECO:0000256" key="4">
    <source>
        <dbReference type="ARBA" id="ARBA00022729"/>
    </source>
</evidence>
<comment type="similarity">
    <text evidence="2">Belongs to the GerABKC lipoprotein family.</text>
</comment>
<dbReference type="InterPro" id="IPR046953">
    <property type="entry name" value="Spore_GerAC-like_C"/>
</dbReference>
<keyword evidence="5" id="KW-0472">Membrane</keyword>
<evidence type="ECO:0000313" key="12">
    <source>
        <dbReference type="Proteomes" id="UP001057291"/>
    </source>
</evidence>